<evidence type="ECO:0000256" key="2">
    <source>
        <dbReference type="SAM" id="Phobius"/>
    </source>
</evidence>
<evidence type="ECO:0000313" key="3">
    <source>
        <dbReference type="EMBL" id="SFP21351.1"/>
    </source>
</evidence>
<feature type="transmembrane region" description="Helical" evidence="2">
    <location>
        <begin position="208"/>
        <end position="228"/>
    </location>
</feature>
<feature type="compositionally biased region" description="Polar residues" evidence="1">
    <location>
        <begin position="21"/>
        <end position="33"/>
    </location>
</feature>
<dbReference type="RefSeq" id="WP_093141053.1">
    <property type="nucleotide sequence ID" value="NZ_FOXF01000009.1"/>
</dbReference>
<protein>
    <submittedName>
        <fullName evidence="3">Uncharacterized protein</fullName>
    </submittedName>
</protein>
<feature type="transmembrane region" description="Helical" evidence="2">
    <location>
        <begin position="124"/>
        <end position="145"/>
    </location>
</feature>
<feature type="transmembrane region" description="Helical" evidence="2">
    <location>
        <begin position="157"/>
        <end position="176"/>
    </location>
</feature>
<dbReference type="EMBL" id="FOXF01000009">
    <property type="protein sequence ID" value="SFP21351.1"/>
    <property type="molecule type" value="Genomic_DNA"/>
</dbReference>
<keyword evidence="2" id="KW-0812">Transmembrane</keyword>
<keyword evidence="4" id="KW-1185">Reference proteome</keyword>
<gene>
    <name evidence="3" type="ORF">SAMN02910344_00751</name>
</gene>
<sequence>MDDSREYENTVNNEELKKEPSSCNNAPELSSQNSDDDVINRLYTEYSDFNKDRFPSFVDTPEFEKSAEDFSRIKRLLYICFPASLFFPVFLMFYFYTLTVALSADYRAYSFIKNYRTSALYKDIVKLCLLHLCEFCVSAFMFGLIIHGCFGNFYGKIFILTGIILMMISCFSWPLALKTSEKFRNREPEIQQSTPIVSVPKYELAIKIYGVIIVMFNFFLAVYLYNYYEGLYFNTRYLPELGPALREYRQCVLDNGGLKEFEEGVPLKNSFLTECGSINDYRTENITGVHAFREKLSASFFFPMTSYTAILFYQTVNGEKTLIWKASPKSSCAEKTKCLEPDPNLL</sequence>
<keyword evidence="2" id="KW-0472">Membrane</keyword>
<name>A0A662ZGC6_9GAMM</name>
<organism evidence="3 4">
    <name type="scientific">Ruminobacter amylophilus</name>
    <dbReference type="NCBI Taxonomy" id="867"/>
    <lineage>
        <taxon>Bacteria</taxon>
        <taxon>Pseudomonadati</taxon>
        <taxon>Pseudomonadota</taxon>
        <taxon>Gammaproteobacteria</taxon>
        <taxon>Aeromonadales</taxon>
        <taxon>Succinivibrionaceae</taxon>
        <taxon>Ruminobacter</taxon>
    </lineage>
</organism>
<accession>A0A662ZGC6</accession>
<dbReference type="AlphaFoldDB" id="A0A662ZGC6"/>
<proteinExistence type="predicted"/>
<feature type="region of interest" description="Disordered" evidence="1">
    <location>
        <begin position="1"/>
        <end position="35"/>
    </location>
</feature>
<dbReference type="Proteomes" id="UP000243745">
    <property type="component" value="Unassembled WGS sequence"/>
</dbReference>
<feature type="transmembrane region" description="Helical" evidence="2">
    <location>
        <begin position="76"/>
        <end position="104"/>
    </location>
</feature>
<reference evidence="3 4" key="1">
    <citation type="submission" date="2016-10" db="EMBL/GenBank/DDBJ databases">
        <authorList>
            <person name="Varghese N."/>
            <person name="Submissions S."/>
        </authorList>
    </citation>
    <scope>NUCLEOTIDE SEQUENCE [LARGE SCALE GENOMIC DNA]</scope>
    <source>
        <strain evidence="3 4">DSM 1361</strain>
    </source>
</reference>
<evidence type="ECO:0000256" key="1">
    <source>
        <dbReference type="SAM" id="MobiDB-lite"/>
    </source>
</evidence>
<feature type="compositionally biased region" description="Basic and acidic residues" evidence="1">
    <location>
        <begin position="1"/>
        <end position="20"/>
    </location>
</feature>
<evidence type="ECO:0000313" key="4">
    <source>
        <dbReference type="Proteomes" id="UP000243745"/>
    </source>
</evidence>
<keyword evidence="2" id="KW-1133">Transmembrane helix</keyword>